<evidence type="ECO:0000313" key="1">
    <source>
        <dbReference type="EMBL" id="KAJ2978440.1"/>
    </source>
</evidence>
<reference evidence="1" key="1">
    <citation type="submission" date="2022-10" db="EMBL/GenBank/DDBJ databases">
        <title>Genome Sequence of Xylaria curta.</title>
        <authorList>
            <person name="Buettner E."/>
        </authorList>
    </citation>
    <scope>NUCLEOTIDE SEQUENCE</scope>
    <source>
        <strain evidence="1">Babe10</strain>
    </source>
</reference>
<comment type="caution">
    <text evidence="1">The sequence shown here is derived from an EMBL/GenBank/DDBJ whole genome shotgun (WGS) entry which is preliminary data.</text>
</comment>
<organism evidence="1 2">
    <name type="scientific">Xylaria curta</name>
    <dbReference type="NCBI Taxonomy" id="42375"/>
    <lineage>
        <taxon>Eukaryota</taxon>
        <taxon>Fungi</taxon>
        <taxon>Dikarya</taxon>
        <taxon>Ascomycota</taxon>
        <taxon>Pezizomycotina</taxon>
        <taxon>Sordariomycetes</taxon>
        <taxon>Xylariomycetidae</taxon>
        <taxon>Xylariales</taxon>
        <taxon>Xylariaceae</taxon>
        <taxon>Xylaria</taxon>
    </lineage>
</organism>
<sequence length="974" mass="109659">MTPPPVYIVPRPGSFSRYICDLLQQLDDELRKPPHKQLPSEPIVQSWFQQHDSLIRAPGNDACAIISTLLPERRTDRVYGIQAPRLQSIFGKALMLGASRVLELRRWAEPGSGIDLADCVEGVLRRTPNSRDDTTHLTVEEIDEILGCIAAACRFSSPAVRALHRTSNARDPNDLLASIYTRLGSRDAKWFTRLVLKNYQPVALNAHTVFRNYHPLLPQMMKIRDDLSFATAYVRHIDEKIDTPSIIASHLKPRLGTKVGRQPWFKGRSMKNCMDIAQGREVVCEQKIDGEYCQIHIDLRKPGEHIQIFSKSGKDSTADRIRLHKSVTTSWISLKFQERRILPFHKIRKHVSRSGSFLGTANDSQAHDYEHLMIIYYDVLLIDDESLLGVKNSERFRRLNEIVTCREGYAELVPRTTISTSQTSAVQALRELFAQCISARGEGLVLKPDEPYFDFNPTARRYGCCNVKLKKEYIQGWGDVGDFAVVGASYDAAKAREYRLTKVMWTHFFIGCLENGHQARAKTEMPRFRVTNIVELTGPILSAFWAQQSPISVPHKDNTYIQLDYMFDVRCFGFDKEPNTKFWNTVTFSELQGIAEAAARLPEEEDSQEMRQWVKALERMERGKFSVDAVSQATTCSDAPPSPASSTSVRSPTRHLRRDLPKPPRSSAIEATIASRHTKSMNSTISVVTHTKRSATERLGPDCAAKRHCGHSGPSSIDSSQQSSPTDSLFARTRQREPLSQLDLNASEQHRIGPERPVPAPSLPTQSTQGDTDLPAEKPPASSPAAYYTASEMVSSPSDRATEPRQRSKKSQSPSKTKSPSFSCCSITSSECALASCSILLAPCISSYAWITDDLLNRHGIIDPLLDPRVWNSSSYMSMYKSRGSFECGSTTLTGTPARRPRLRKICLVESRRKEATRAFLQKIKDADLKKRNGEQEWVTVYDWRVLEAITKQESQEKPLGGADPWRHFYVGIV</sequence>
<dbReference type="EMBL" id="JAPDGR010001959">
    <property type="protein sequence ID" value="KAJ2978440.1"/>
    <property type="molecule type" value="Genomic_DNA"/>
</dbReference>
<dbReference type="Proteomes" id="UP001143856">
    <property type="component" value="Unassembled WGS sequence"/>
</dbReference>
<evidence type="ECO:0000313" key="2">
    <source>
        <dbReference type="Proteomes" id="UP001143856"/>
    </source>
</evidence>
<keyword evidence="2" id="KW-1185">Reference proteome</keyword>
<proteinExistence type="predicted"/>
<name>A0ACC1NGI2_9PEZI</name>
<accession>A0ACC1NGI2</accession>
<protein>
    <submittedName>
        <fullName evidence="1">Uncharacterized protein</fullName>
    </submittedName>
</protein>
<gene>
    <name evidence="1" type="ORF">NUW58_g7495</name>
</gene>